<name>A0ABW9A5Y8_9BURK</name>
<dbReference type="Proteomes" id="UP001629246">
    <property type="component" value="Unassembled WGS sequence"/>
</dbReference>
<keyword evidence="8" id="KW-1185">Reference proteome</keyword>
<keyword evidence="3" id="KW-0133">Cell shape</keyword>
<comment type="caution">
    <text evidence="7">The sequence shown here is derived from an EMBL/GenBank/DDBJ whole genome shotgun (WGS) entry which is preliminary data.</text>
</comment>
<dbReference type="InterPro" id="IPR055342">
    <property type="entry name" value="MreC_beta-barrel_core"/>
</dbReference>
<evidence type="ECO:0000313" key="7">
    <source>
        <dbReference type="EMBL" id="MFL9923866.1"/>
    </source>
</evidence>
<dbReference type="Gene3D" id="2.40.10.350">
    <property type="entry name" value="Rod shape-determining protein MreC, domain 2"/>
    <property type="match status" value="1"/>
</dbReference>
<evidence type="ECO:0000259" key="6">
    <source>
        <dbReference type="Pfam" id="PF04085"/>
    </source>
</evidence>
<dbReference type="Pfam" id="PF04085">
    <property type="entry name" value="MreC"/>
    <property type="match status" value="1"/>
</dbReference>
<feature type="compositionally biased region" description="Basic and acidic residues" evidence="5">
    <location>
        <begin position="286"/>
        <end position="325"/>
    </location>
</feature>
<dbReference type="InterPro" id="IPR007221">
    <property type="entry name" value="MreC"/>
</dbReference>
<dbReference type="InterPro" id="IPR042177">
    <property type="entry name" value="Cell/Rod_1"/>
</dbReference>
<sequence length="386" mass="41060">MEIPPLFKQGASARARVAFFALISIAMLVVDARMNVLSTVRQGVGTALYPFQILAMVPRDAIYSVGDYFTSATALQRENQALRQQQILNSQQLQHERHMAAENAQLRQLLNMQQRVPVKSLVGEILYDARDPFTRKIILNRGSQQGVAAGQPVIDDVGIVGQVTRVFPFTSEITLLTDKDQAIPVQVVRNGLRSVAYGRGQSGVLDLRFMPANADILKGDVLVTSGIDGVYPAGLSVATVAQVEVRSSDSFARIVCQPTAGIDRHKQLLILLVEQNTAPRPGVETSDEKSDKLFKRRLRDSTRDNSKEDARLDAAKEATSEDRKGVAPSAGAAAAAASTAPAAAPAAAAKPATATAPAAKLPAPAASSAKPAAQPAARPAAKETAR</sequence>
<evidence type="ECO:0000256" key="3">
    <source>
        <dbReference type="ARBA" id="ARBA00022960"/>
    </source>
</evidence>
<dbReference type="PANTHER" id="PTHR34138:SF1">
    <property type="entry name" value="CELL SHAPE-DETERMINING PROTEIN MREC"/>
    <property type="match status" value="1"/>
</dbReference>
<dbReference type="NCBIfam" id="TIGR00219">
    <property type="entry name" value="mreC"/>
    <property type="match status" value="1"/>
</dbReference>
<protein>
    <recommendedName>
        <fullName evidence="2">Cell shape-determining protein MreC</fullName>
    </recommendedName>
    <alternativeName>
        <fullName evidence="4">Cell shape protein MreC</fullName>
    </alternativeName>
</protein>
<dbReference type="EMBL" id="JAQQFM010000003">
    <property type="protein sequence ID" value="MFL9923866.1"/>
    <property type="molecule type" value="Genomic_DNA"/>
</dbReference>
<feature type="compositionally biased region" description="Low complexity" evidence="5">
    <location>
        <begin position="327"/>
        <end position="379"/>
    </location>
</feature>
<feature type="region of interest" description="Disordered" evidence="5">
    <location>
        <begin position="279"/>
        <end position="386"/>
    </location>
</feature>
<evidence type="ECO:0000256" key="2">
    <source>
        <dbReference type="ARBA" id="ARBA00013855"/>
    </source>
</evidence>
<dbReference type="PANTHER" id="PTHR34138">
    <property type="entry name" value="CELL SHAPE-DETERMINING PROTEIN MREC"/>
    <property type="match status" value="1"/>
</dbReference>
<dbReference type="RefSeq" id="WP_408155927.1">
    <property type="nucleotide sequence ID" value="NZ_JAQQFM010000003.1"/>
</dbReference>
<evidence type="ECO:0000256" key="5">
    <source>
        <dbReference type="SAM" id="MobiDB-lite"/>
    </source>
</evidence>
<organism evidence="7 8">
    <name type="scientific">Herbaspirillum lusitanum</name>
    <dbReference type="NCBI Taxonomy" id="213312"/>
    <lineage>
        <taxon>Bacteria</taxon>
        <taxon>Pseudomonadati</taxon>
        <taxon>Pseudomonadota</taxon>
        <taxon>Betaproteobacteria</taxon>
        <taxon>Burkholderiales</taxon>
        <taxon>Oxalobacteraceae</taxon>
        <taxon>Herbaspirillum</taxon>
    </lineage>
</organism>
<dbReference type="InterPro" id="IPR042175">
    <property type="entry name" value="Cell/Rod_MreC_2"/>
</dbReference>
<comment type="similarity">
    <text evidence="1">Belongs to the MreC family.</text>
</comment>
<reference evidence="7 8" key="1">
    <citation type="journal article" date="2024" name="Chem. Sci.">
        <title>Discovery of megapolipeptins by genome mining of a Burkholderiales bacteria collection.</title>
        <authorList>
            <person name="Paulo B.S."/>
            <person name="Recchia M.J.J."/>
            <person name="Lee S."/>
            <person name="Fergusson C.H."/>
            <person name="Romanowski S.B."/>
            <person name="Hernandez A."/>
            <person name="Krull N."/>
            <person name="Liu D.Y."/>
            <person name="Cavanagh H."/>
            <person name="Bos A."/>
            <person name="Gray C.A."/>
            <person name="Murphy B.T."/>
            <person name="Linington R.G."/>
            <person name="Eustaquio A.S."/>
        </authorList>
    </citation>
    <scope>NUCLEOTIDE SEQUENCE [LARGE SCALE GENOMIC DNA]</scope>
    <source>
        <strain evidence="7 8">RL21-008-BIB-A</strain>
    </source>
</reference>
<gene>
    <name evidence="7" type="primary">mreC</name>
    <name evidence="7" type="ORF">PQR62_06315</name>
</gene>
<accession>A0ABW9A5Y8</accession>
<proteinExistence type="inferred from homology"/>
<evidence type="ECO:0000256" key="4">
    <source>
        <dbReference type="ARBA" id="ARBA00032089"/>
    </source>
</evidence>
<evidence type="ECO:0000313" key="8">
    <source>
        <dbReference type="Proteomes" id="UP001629246"/>
    </source>
</evidence>
<feature type="domain" description="Rod shape-determining protein MreC beta-barrel core" evidence="6">
    <location>
        <begin position="126"/>
        <end position="271"/>
    </location>
</feature>
<dbReference type="Gene3D" id="2.40.10.340">
    <property type="entry name" value="Rod shape-determining protein MreC, domain 1"/>
    <property type="match status" value="1"/>
</dbReference>
<evidence type="ECO:0000256" key="1">
    <source>
        <dbReference type="ARBA" id="ARBA00009369"/>
    </source>
</evidence>